<comment type="caution">
    <text evidence="1">The sequence shown here is derived from an EMBL/GenBank/DDBJ whole genome shotgun (WGS) entry which is preliminary data.</text>
</comment>
<proteinExistence type="predicted"/>
<protein>
    <submittedName>
        <fullName evidence="1">Uncharacterized protein</fullName>
    </submittedName>
</protein>
<evidence type="ECO:0000313" key="1">
    <source>
        <dbReference type="EMBL" id="CAF4429705.1"/>
    </source>
</evidence>
<evidence type="ECO:0000313" key="2">
    <source>
        <dbReference type="Proteomes" id="UP000663868"/>
    </source>
</evidence>
<gene>
    <name evidence="1" type="ORF">KXQ929_LOCUS52709</name>
</gene>
<accession>A0A820QXL6</accession>
<sequence length="52" mass="5770">DVDNTFPVDPALLLSDKTRRVGSTEVKSGFIPSLFANVPPTIRFCNETERSM</sequence>
<reference evidence="1" key="1">
    <citation type="submission" date="2021-02" db="EMBL/GenBank/DDBJ databases">
        <authorList>
            <person name="Nowell W R."/>
        </authorList>
    </citation>
    <scope>NUCLEOTIDE SEQUENCE</scope>
</reference>
<feature type="non-terminal residue" evidence="1">
    <location>
        <position position="52"/>
    </location>
</feature>
<organism evidence="1 2">
    <name type="scientific">Adineta steineri</name>
    <dbReference type="NCBI Taxonomy" id="433720"/>
    <lineage>
        <taxon>Eukaryota</taxon>
        <taxon>Metazoa</taxon>
        <taxon>Spiralia</taxon>
        <taxon>Gnathifera</taxon>
        <taxon>Rotifera</taxon>
        <taxon>Eurotatoria</taxon>
        <taxon>Bdelloidea</taxon>
        <taxon>Adinetida</taxon>
        <taxon>Adinetidae</taxon>
        <taxon>Adineta</taxon>
    </lineage>
</organism>
<dbReference type="Proteomes" id="UP000663868">
    <property type="component" value="Unassembled WGS sequence"/>
</dbReference>
<dbReference type="EMBL" id="CAJOBB010028410">
    <property type="protein sequence ID" value="CAF4429705.1"/>
    <property type="molecule type" value="Genomic_DNA"/>
</dbReference>
<name>A0A820QXL6_9BILA</name>
<dbReference type="AlphaFoldDB" id="A0A820QXL6"/>